<name>A0ABU1EVC9_9STAP</name>
<gene>
    <name evidence="2" type="ORF">RCO12_01375</name>
</gene>
<dbReference type="InterPro" id="IPR011047">
    <property type="entry name" value="Quinoprotein_ADH-like_sf"/>
</dbReference>
<dbReference type="RefSeq" id="WP_309550961.1">
    <property type="nucleotide sequence ID" value="NZ_JARJEO010000002.1"/>
</dbReference>
<comment type="caution">
    <text evidence="2">The sequence shown here is derived from an EMBL/GenBank/DDBJ whole genome shotgun (WGS) entry which is preliminary data.</text>
</comment>
<feature type="domain" description="P68 RBP/TagC-like beta-propeller" evidence="1">
    <location>
        <begin position="164"/>
        <end position="422"/>
    </location>
</feature>
<evidence type="ECO:0000259" key="1">
    <source>
        <dbReference type="Pfam" id="PF21311"/>
    </source>
</evidence>
<dbReference type="Proteomes" id="UP001255050">
    <property type="component" value="Unassembled WGS sequence"/>
</dbReference>
<proteinExistence type="predicted"/>
<dbReference type="Pfam" id="PF21311">
    <property type="entry name" value="Phage_RBD_prop"/>
    <property type="match status" value="1"/>
</dbReference>
<dbReference type="InterPro" id="IPR048799">
    <property type="entry name" value="P68_RBP_TagC-like_beta-prop"/>
</dbReference>
<evidence type="ECO:0000313" key="3">
    <source>
        <dbReference type="Proteomes" id="UP001255050"/>
    </source>
</evidence>
<dbReference type="SUPFAM" id="SSF50998">
    <property type="entry name" value="Quinoprotein alcohol dehydrogenase-like"/>
    <property type="match status" value="1"/>
</dbReference>
<dbReference type="SUPFAM" id="SSF63825">
    <property type="entry name" value="YWTD domain"/>
    <property type="match status" value="1"/>
</dbReference>
<organism evidence="2 3">
    <name type="scientific">Staphylococcus coagulans</name>
    <dbReference type="NCBI Taxonomy" id="74706"/>
    <lineage>
        <taxon>Bacteria</taxon>
        <taxon>Bacillati</taxon>
        <taxon>Bacillota</taxon>
        <taxon>Bacilli</taxon>
        <taxon>Bacillales</taxon>
        <taxon>Staphylococcaceae</taxon>
        <taxon>Staphylococcus</taxon>
    </lineage>
</organism>
<reference evidence="2 3" key="1">
    <citation type="submission" date="2023-08" db="EMBL/GenBank/DDBJ databases">
        <title>Whole genome sequencing of Staphylococcus coagulans NN-2474.</title>
        <authorList>
            <person name="Kropotov V.S."/>
            <person name="Boriskina E.V."/>
            <person name="Gordinskaya N.A."/>
            <person name="Shkurkina I.S."/>
            <person name="Kryazhev D.V."/>
            <person name="Alekseeva A.E."/>
            <person name="Makhova M.A."/>
        </authorList>
    </citation>
    <scope>NUCLEOTIDE SEQUENCE [LARGE SCALE GENOMIC DNA]</scope>
    <source>
        <strain evidence="2 3">NN-2474</strain>
    </source>
</reference>
<protein>
    <recommendedName>
        <fullName evidence="1">P68 RBP/TagC-like beta-propeller domain-containing protein</fullName>
    </recommendedName>
</protein>
<dbReference type="EMBL" id="JAVJGV010000003">
    <property type="protein sequence ID" value="MDR5602077.1"/>
    <property type="molecule type" value="Genomic_DNA"/>
</dbReference>
<accession>A0ABU1EVC9</accession>
<evidence type="ECO:0000313" key="2">
    <source>
        <dbReference type="EMBL" id="MDR5602077.1"/>
    </source>
</evidence>
<keyword evidence="3" id="KW-1185">Reference proteome</keyword>
<sequence length="638" mass="73508">MKLKLSTKLHSLFGIKSIHQHEDNYSKIEYVVNKNDETLKKHKNDDKDAHTTNQIVHIRKDSLKVPANEELDYLNGRFSNMVLGHNGDGINEVKDARVDNTGFGHPTLQDRLRRDQLLVSNELEKVNKTVAENYEEFTFNEYRFEPQKQEMQFVTDLAPYHNAVMQSFWVDPKDRLIYMTQAHGNKKDYILTRLKPNGQFVDRATVKNGGHGTHNAYRYIGDTLWIYSSMMDDRGKKRFVRFKYKSGEINYGSDALEVLSNHTYNKYVTAIYNPKEELFVLRFGVDDNEQTSTGVINRVEFIKASDLDKNNAVIQYKFDIPAKYTSTVQPFQGMTYDDGILYIYTGDSNPSNRNYLNAFDVKTGKEIWSRIVDIGGISGDFYGNFQEAEGASMYYDEETGRKALLLGVTTGPGNNRHHSIYSVGQRGVNELLTSKTPPVSMTDTGGRVKPMPAQGLGNLYDVTEIGHYYLYTDDTYNIADFPLPKEFKDAGWFLDVYPGNYKGALRQVLTRNSTGRNMVKFERIINVFDKNENSPWNYVYQTAGYWEKIPKGFNKLSDVDFVGMTFYISTEESQRFSDFPKNYKNIAGWTFSIEQISENVKRQVLKRNNYESTFQCLVRTISNKNASKWNLIEGKEVE</sequence>